<protein>
    <recommendedName>
        <fullName evidence="2">DUF7981 domain-containing protein</fullName>
    </recommendedName>
</protein>
<reference evidence="3 4" key="1">
    <citation type="journal article" date="2014" name="PLoS Genet.">
        <title>Phylogenetically driven sequencing of extremely halophilic archaea reveals strategies for static and dynamic osmo-response.</title>
        <authorList>
            <person name="Becker E.A."/>
            <person name="Seitzer P.M."/>
            <person name="Tritt A."/>
            <person name="Larsen D."/>
            <person name="Krusor M."/>
            <person name="Yao A.I."/>
            <person name="Wu D."/>
            <person name="Madern D."/>
            <person name="Eisen J.A."/>
            <person name="Darling A.E."/>
            <person name="Facciotti M.T."/>
        </authorList>
    </citation>
    <scope>NUCLEOTIDE SEQUENCE [LARGE SCALE GENOMIC DNA]</scope>
    <source>
        <strain evidence="3 4">JCM 14624</strain>
    </source>
</reference>
<evidence type="ECO:0000313" key="3">
    <source>
        <dbReference type="EMBL" id="ELZ09355.1"/>
    </source>
</evidence>
<feature type="transmembrane region" description="Helical" evidence="1">
    <location>
        <begin position="33"/>
        <end position="55"/>
    </location>
</feature>
<dbReference type="Proteomes" id="UP000011560">
    <property type="component" value="Unassembled WGS sequence"/>
</dbReference>
<dbReference type="Pfam" id="PF25938">
    <property type="entry name" value="DUF7981"/>
    <property type="match status" value="1"/>
</dbReference>
<gene>
    <name evidence="3" type="ORF">C479_11055</name>
</gene>
<proteinExistence type="predicted"/>
<comment type="caution">
    <text evidence="3">The sequence shown here is derived from an EMBL/GenBank/DDBJ whole genome shotgun (WGS) entry which is preliminary data.</text>
</comment>
<dbReference type="InterPro" id="IPR058287">
    <property type="entry name" value="DUF7981"/>
</dbReference>
<keyword evidence="1" id="KW-0812">Transmembrane</keyword>
<dbReference type="STRING" id="1227490.C479_11055"/>
<feature type="domain" description="DUF7981" evidence="2">
    <location>
        <begin position="1"/>
        <end position="62"/>
    </location>
</feature>
<accession>M0BET6</accession>
<evidence type="ECO:0000259" key="2">
    <source>
        <dbReference type="Pfam" id="PF25938"/>
    </source>
</evidence>
<evidence type="ECO:0000313" key="4">
    <source>
        <dbReference type="Proteomes" id="UP000011560"/>
    </source>
</evidence>
<keyword evidence="4" id="KW-1185">Reference proteome</keyword>
<dbReference type="AlphaFoldDB" id="M0BET6"/>
<evidence type="ECO:0000256" key="1">
    <source>
        <dbReference type="SAM" id="Phobius"/>
    </source>
</evidence>
<keyword evidence="1" id="KW-0472">Membrane</keyword>
<name>M0BET6_9EURY</name>
<sequence>MDPRAKSASLWGLVGGLAFLVLAQGAVALDVLAVPLGGVVTIGLAVAVVTAAVTYRYERRLLSWAHEHGR</sequence>
<keyword evidence="1" id="KW-1133">Transmembrane helix</keyword>
<dbReference type="RefSeq" id="WP_007702253.1">
    <property type="nucleotide sequence ID" value="NZ_AOIQ01000017.1"/>
</dbReference>
<organism evidence="3 4">
    <name type="scientific">Halovivax asiaticus JCM 14624</name>
    <dbReference type="NCBI Taxonomy" id="1227490"/>
    <lineage>
        <taxon>Archaea</taxon>
        <taxon>Methanobacteriati</taxon>
        <taxon>Methanobacteriota</taxon>
        <taxon>Stenosarchaea group</taxon>
        <taxon>Halobacteria</taxon>
        <taxon>Halobacteriales</taxon>
        <taxon>Natrialbaceae</taxon>
        <taxon>Halovivax</taxon>
    </lineage>
</organism>
<dbReference type="EMBL" id="AOIQ01000017">
    <property type="protein sequence ID" value="ELZ09355.1"/>
    <property type="molecule type" value="Genomic_DNA"/>
</dbReference>